<gene>
    <name evidence="6" type="ORF">O0I10_005193</name>
</gene>
<feature type="coiled-coil region" evidence="4">
    <location>
        <begin position="479"/>
        <end position="506"/>
    </location>
</feature>
<dbReference type="InterPro" id="IPR011990">
    <property type="entry name" value="TPR-like_helical_dom_sf"/>
</dbReference>
<keyword evidence="4" id="KW-0175">Coiled coil</keyword>
<evidence type="ECO:0000256" key="1">
    <source>
        <dbReference type="ARBA" id="ARBA00022737"/>
    </source>
</evidence>
<keyword evidence="1" id="KW-0677">Repeat</keyword>
<dbReference type="Proteomes" id="UP001234581">
    <property type="component" value="Unassembled WGS sequence"/>
</dbReference>
<dbReference type="PROSITE" id="PS50293">
    <property type="entry name" value="TPR_REGION"/>
    <property type="match status" value="1"/>
</dbReference>
<feature type="repeat" description="TPR" evidence="3">
    <location>
        <begin position="466"/>
        <end position="499"/>
    </location>
</feature>
<dbReference type="GO" id="GO:0000993">
    <property type="term" value="F:RNA polymerase II complex binding"/>
    <property type="evidence" value="ECO:0007669"/>
    <property type="project" value="TreeGrafter"/>
</dbReference>
<proteinExistence type="predicted"/>
<dbReference type="Gene3D" id="1.25.40.10">
    <property type="entry name" value="Tetratricopeptide repeat domain"/>
    <property type="match status" value="5"/>
</dbReference>
<dbReference type="EMBL" id="JARTCD010000020">
    <property type="protein sequence ID" value="KAJ8659154.1"/>
    <property type="molecule type" value="Genomic_DNA"/>
</dbReference>
<organism evidence="6 7">
    <name type="scientific">Lichtheimia ornata</name>
    <dbReference type="NCBI Taxonomy" id="688661"/>
    <lineage>
        <taxon>Eukaryota</taxon>
        <taxon>Fungi</taxon>
        <taxon>Fungi incertae sedis</taxon>
        <taxon>Mucoromycota</taxon>
        <taxon>Mucoromycotina</taxon>
        <taxon>Mucoromycetes</taxon>
        <taxon>Mucorales</taxon>
        <taxon>Lichtheimiaceae</taxon>
        <taxon>Lichtheimia</taxon>
    </lineage>
</organism>
<keyword evidence="7" id="KW-1185">Reference proteome</keyword>
<dbReference type="InterPro" id="IPR031101">
    <property type="entry name" value="Ctr9"/>
</dbReference>
<dbReference type="Pfam" id="PF14559">
    <property type="entry name" value="TPR_19"/>
    <property type="match status" value="1"/>
</dbReference>
<dbReference type="GeneID" id="83212606"/>
<dbReference type="PANTHER" id="PTHR14027">
    <property type="entry name" value="RNA POLYMERASE-ASSOCIATED PROTEIN CTR9"/>
    <property type="match status" value="1"/>
</dbReference>
<keyword evidence="2 3" id="KW-0802">TPR repeat</keyword>
<dbReference type="InterPro" id="IPR019734">
    <property type="entry name" value="TPR_rpt"/>
</dbReference>
<feature type="compositionally biased region" description="Polar residues" evidence="5">
    <location>
        <begin position="911"/>
        <end position="920"/>
    </location>
</feature>
<evidence type="ECO:0000256" key="5">
    <source>
        <dbReference type="SAM" id="MobiDB-lite"/>
    </source>
</evidence>
<accession>A0AAD7V4H1</accession>
<dbReference type="RefSeq" id="XP_058344067.1">
    <property type="nucleotide sequence ID" value="XM_058485240.1"/>
</dbReference>
<feature type="repeat" description="TPR" evidence="3">
    <location>
        <begin position="162"/>
        <end position="195"/>
    </location>
</feature>
<dbReference type="Pfam" id="PF13181">
    <property type="entry name" value="TPR_8"/>
    <property type="match status" value="1"/>
</dbReference>
<dbReference type="SUPFAM" id="SSF48452">
    <property type="entry name" value="TPR-like"/>
    <property type="match status" value="3"/>
</dbReference>
<evidence type="ECO:0000256" key="2">
    <source>
        <dbReference type="ARBA" id="ARBA00022803"/>
    </source>
</evidence>
<feature type="region of interest" description="Disordered" evidence="5">
    <location>
        <begin position="855"/>
        <end position="920"/>
    </location>
</feature>
<comment type="caution">
    <text evidence="6">The sequence shown here is derived from an EMBL/GenBank/DDBJ whole genome shotgun (WGS) entry which is preliminary data.</text>
</comment>
<dbReference type="AlphaFoldDB" id="A0AAD7V4H1"/>
<feature type="repeat" description="TPR" evidence="3">
    <location>
        <begin position="697"/>
        <end position="730"/>
    </location>
</feature>
<dbReference type="Pfam" id="PF13424">
    <property type="entry name" value="TPR_12"/>
    <property type="match status" value="1"/>
</dbReference>
<dbReference type="Pfam" id="PF13432">
    <property type="entry name" value="TPR_16"/>
    <property type="match status" value="1"/>
</dbReference>
<dbReference type="GO" id="GO:0016593">
    <property type="term" value="C:Cdc73/Paf1 complex"/>
    <property type="evidence" value="ECO:0007669"/>
    <property type="project" value="TreeGrafter"/>
</dbReference>
<dbReference type="Pfam" id="PF13174">
    <property type="entry name" value="TPR_6"/>
    <property type="match status" value="1"/>
</dbReference>
<feature type="repeat" description="TPR" evidence="3">
    <location>
        <begin position="317"/>
        <end position="350"/>
    </location>
</feature>
<feature type="repeat" description="TPR" evidence="3">
    <location>
        <begin position="513"/>
        <end position="546"/>
    </location>
</feature>
<evidence type="ECO:0008006" key="8">
    <source>
        <dbReference type="Google" id="ProtNLM"/>
    </source>
</evidence>
<evidence type="ECO:0000256" key="4">
    <source>
        <dbReference type="SAM" id="Coils"/>
    </source>
</evidence>
<evidence type="ECO:0000313" key="6">
    <source>
        <dbReference type="EMBL" id="KAJ8659154.1"/>
    </source>
</evidence>
<feature type="compositionally biased region" description="Basic and acidic residues" evidence="5">
    <location>
        <begin position="855"/>
        <end position="871"/>
    </location>
</feature>
<dbReference type="PROSITE" id="PS50005">
    <property type="entry name" value="TPR"/>
    <property type="match status" value="6"/>
</dbReference>
<evidence type="ECO:0000313" key="7">
    <source>
        <dbReference type="Proteomes" id="UP001234581"/>
    </source>
</evidence>
<dbReference type="GO" id="GO:0006368">
    <property type="term" value="P:transcription elongation by RNA polymerase II"/>
    <property type="evidence" value="ECO:0007669"/>
    <property type="project" value="TreeGrafter"/>
</dbReference>
<dbReference type="SMART" id="SM00028">
    <property type="entry name" value="TPR"/>
    <property type="match status" value="12"/>
</dbReference>
<feature type="compositionally biased region" description="Low complexity" evidence="5">
    <location>
        <begin position="880"/>
        <end position="892"/>
    </location>
</feature>
<feature type="repeat" description="TPR" evidence="3">
    <location>
        <begin position="547"/>
        <end position="580"/>
    </location>
</feature>
<dbReference type="GO" id="GO:0006355">
    <property type="term" value="P:regulation of DNA-templated transcription"/>
    <property type="evidence" value="ECO:0007669"/>
    <property type="project" value="InterPro"/>
</dbReference>
<name>A0AAD7V4H1_9FUNG</name>
<dbReference type="SUPFAM" id="SSF81901">
    <property type="entry name" value="HCP-like"/>
    <property type="match status" value="1"/>
</dbReference>
<sequence>MAQRTLEIPLKHEQVLEVICSDLPSDPSELTNIFEQESVAFSHYCTLAIEYYQQSRVKQAIQVLDACLENANRTLTTQPREKLPILTLCATMHLALVKASRASDDRRHHLDTANRLIQEADRIHAQHVPTAIVKANIYLTSGRVDQARSIFTHLLDKQHDCIPARTGLAKIQYVHGHYREALAQFQKALQLSPPPIAAAEIKLTIAQCFAHLGMSQQAKDALKRCMQQGSINKATCLALMAIIDLNISKDILADAATREKALASGLRQLQDAFKAERYHPVVLNLVANHCHNMGHPEKSMEYAKEALEYTNNKFIKSEALFQIARAYHVLGNFEDAKIFYQQCLAIEPNYGLAQYHMGQIHMHNGNVDDAIKVFEKLQKTYILSDDISRTLGAAYAMAGKNKQALSVFNGIVDYATQNSIFAAQVGNLHEDTNIGKALEYYEMSIKRRDDPEADDKEAAQMDAIKVEVLNNLGTLYMLSGDLEKAADHYKRALEAYQQQHDGQEKAPEDDISVTVSFNLGRVHEERGELDQAKELYTKIVDECPDYYEARLRLGAIEQALGHTDEAVAHFNAVAESQPKNPAPWIMIARAEITRNEKTCKRALERVLRECDRDNVYAHVALGNYHATVARELKGDKYKQHRQESYKLAFSFFSQALRRDPKCAYAANGIAMLMADSGDMDGAHYLFNLLRESTSEEPSVLINCGHTLVELKRYREAIAMYSHANRLYPKDNKDENLLLCLGRALFLGAKASRDLDYAGRAIEATQKAHDINPDSKSTLYDLALTQQSYGELLNDMPAAAPELIEQGISKVESSQQIFRSLINNETDNATSLSYDKKITEQRARYGETLLMQLKRKLQERTAERDAKRRREEAENEEKEQQQQQQVEGEAQQQNNDPNGHSMDSNEERPTKQQRTSSVEVQ</sequence>
<evidence type="ECO:0000256" key="3">
    <source>
        <dbReference type="PROSITE-ProRule" id="PRU00339"/>
    </source>
</evidence>
<protein>
    <recommendedName>
        <fullName evidence="8">Rna polymerase-associated protein ctr9 homolog</fullName>
    </recommendedName>
</protein>
<reference evidence="6 7" key="1">
    <citation type="submission" date="2023-03" db="EMBL/GenBank/DDBJ databases">
        <title>Genome sequence of Lichtheimia ornata CBS 291.66.</title>
        <authorList>
            <person name="Mohabir J.T."/>
            <person name="Shea T.P."/>
            <person name="Kurbessoian T."/>
            <person name="Berby B."/>
            <person name="Fontaine J."/>
            <person name="Livny J."/>
            <person name="Gnirke A."/>
            <person name="Stajich J.E."/>
            <person name="Cuomo C.A."/>
        </authorList>
    </citation>
    <scope>NUCLEOTIDE SEQUENCE [LARGE SCALE GENOMIC DNA]</scope>
    <source>
        <strain evidence="6">CBS 291.66</strain>
    </source>
</reference>
<dbReference type="PANTHER" id="PTHR14027:SF2">
    <property type="entry name" value="RNA POLYMERASE-ASSOCIATED PROTEIN CTR9 HOMOLOG"/>
    <property type="match status" value="1"/>
</dbReference>